<keyword evidence="2" id="KW-0862">Zinc</keyword>
<evidence type="ECO:0000256" key="6">
    <source>
        <dbReference type="ARBA" id="ARBA00023242"/>
    </source>
</evidence>
<dbReference type="SUPFAM" id="SSF57701">
    <property type="entry name" value="Zn2/Cys6 DNA-binding domain"/>
    <property type="match status" value="1"/>
</dbReference>
<dbReference type="PROSITE" id="PS00463">
    <property type="entry name" value="ZN2_CY6_FUNGAL_1"/>
    <property type="match status" value="1"/>
</dbReference>
<comment type="subcellular location">
    <subcellularLocation>
        <location evidence="1">Nucleus</location>
    </subcellularLocation>
</comment>
<evidence type="ECO:0000256" key="3">
    <source>
        <dbReference type="ARBA" id="ARBA00023015"/>
    </source>
</evidence>
<reference evidence="8" key="1">
    <citation type="submission" date="2022-07" db="EMBL/GenBank/DDBJ databases">
        <title>Taxonomy of Aspergillus series Nigri: significant species reduction supported by multi-species coalescent approaches.</title>
        <authorList>
            <person name="Bian C."/>
            <person name="Kusuya Y."/>
            <person name="Sklenar F."/>
            <person name="D'hooge E."/>
            <person name="Yaguchi T."/>
            <person name="Takahashi H."/>
            <person name="Hubka V."/>
        </authorList>
    </citation>
    <scope>NUCLEOTIDE SEQUENCE</scope>
    <source>
        <strain evidence="8">CBS 733.88</strain>
    </source>
</reference>
<name>A0A9W5YGC4_9EURO</name>
<dbReference type="PANTHER" id="PTHR31845:SF10">
    <property type="entry name" value="ZN(II)2CYS6 TRANSCRIPTION FACTOR (EUROFUNG)"/>
    <property type="match status" value="1"/>
</dbReference>
<dbReference type="GO" id="GO:0000981">
    <property type="term" value="F:DNA-binding transcription factor activity, RNA polymerase II-specific"/>
    <property type="evidence" value="ECO:0007669"/>
    <property type="project" value="InterPro"/>
</dbReference>
<dbReference type="Gene3D" id="4.10.240.10">
    <property type="entry name" value="Zn(2)-C6 fungal-type DNA-binding domain"/>
    <property type="match status" value="1"/>
</dbReference>
<dbReference type="PROSITE" id="PS50048">
    <property type="entry name" value="ZN2_CY6_FUNGAL_2"/>
    <property type="match status" value="1"/>
</dbReference>
<evidence type="ECO:0000256" key="2">
    <source>
        <dbReference type="ARBA" id="ARBA00022833"/>
    </source>
</evidence>
<gene>
    <name evidence="8" type="ORF">AbraCBS73388_005982</name>
</gene>
<evidence type="ECO:0000259" key="7">
    <source>
        <dbReference type="PROSITE" id="PS50048"/>
    </source>
</evidence>
<accession>A0A9W5YGC4</accession>
<keyword evidence="4" id="KW-0238">DNA-binding</keyword>
<dbReference type="GO" id="GO:0000976">
    <property type="term" value="F:transcription cis-regulatory region binding"/>
    <property type="evidence" value="ECO:0007669"/>
    <property type="project" value="TreeGrafter"/>
</dbReference>
<keyword evidence="3" id="KW-0805">Transcription regulation</keyword>
<dbReference type="InterPro" id="IPR001138">
    <property type="entry name" value="Zn2Cys6_DnaBD"/>
</dbReference>
<dbReference type="EMBL" id="BROQ01000003">
    <property type="protein sequence ID" value="GKZ16995.1"/>
    <property type="molecule type" value="Genomic_DNA"/>
</dbReference>
<protein>
    <recommendedName>
        <fullName evidence="7">Zn(2)-C6 fungal-type domain-containing protein</fullName>
    </recommendedName>
</protein>
<evidence type="ECO:0000256" key="5">
    <source>
        <dbReference type="ARBA" id="ARBA00023163"/>
    </source>
</evidence>
<comment type="caution">
    <text evidence="8">The sequence shown here is derived from an EMBL/GenBank/DDBJ whole genome shotgun (WGS) entry which is preliminary data.</text>
</comment>
<dbReference type="GO" id="GO:0005634">
    <property type="term" value="C:nucleus"/>
    <property type="evidence" value="ECO:0007669"/>
    <property type="project" value="UniProtKB-SubCell"/>
</dbReference>
<dbReference type="InterPro" id="IPR051089">
    <property type="entry name" value="prtT"/>
</dbReference>
<evidence type="ECO:0000313" key="9">
    <source>
        <dbReference type="Proteomes" id="UP001143548"/>
    </source>
</evidence>
<proteinExistence type="predicted"/>
<dbReference type="GO" id="GO:0009893">
    <property type="term" value="P:positive regulation of metabolic process"/>
    <property type="evidence" value="ECO:0007669"/>
    <property type="project" value="UniProtKB-ARBA"/>
</dbReference>
<dbReference type="PANTHER" id="PTHR31845">
    <property type="entry name" value="FINGER DOMAIN PROTEIN, PUTATIVE-RELATED"/>
    <property type="match status" value="1"/>
</dbReference>
<evidence type="ECO:0000256" key="1">
    <source>
        <dbReference type="ARBA" id="ARBA00004123"/>
    </source>
</evidence>
<organism evidence="8 9">
    <name type="scientific">Aspergillus brasiliensis</name>
    <dbReference type="NCBI Taxonomy" id="319629"/>
    <lineage>
        <taxon>Eukaryota</taxon>
        <taxon>Fungi</taxon>
        <taxon>Dikarya</taxon>
        <taxon>Ascomycota</taxon>
        <taxon>Pezizomycotina</taxon>
        <taxon>Eurotiomycetes</taxon>
        <taxon>Eurotiomycetidae</taxon>
        <taxon>Eurotiales</taxon>
        <taxon>Aspergillaceae</taxon>
        <taxon>Aspergillus</taxon>
        <taxon>Aspergillus subgen. Circumdati</taxon>
    </lineage>
</organism>
<dbReference type="Proteomes" id="UP001143548">
    <property type="component" value="Unassembled WGS sequence"/>
</dbReference>
<feature type="domain" description="Zn(2)-C6 fungal-type" evidence="7">
    <location>
        <begin position="11"/>
        <end position="42"/>
    </location>
</feature>
<dbReference type="InterPro" id="IPR036864">
    <property type="entry name" value="Zn2-C6_fun-type_DNA-bd_sf"/>
</dbReference>
<keyword evidence="6" id="KW-0539">Nucleus</keyword>
<dbReference type="SMART" id="SM00066">
    <property type="entry name" value="GAL4"/>
    <property type="match status" value="1"/>
</dbReference>
<evidence type="ECO:0000313" key="8">
    <source>
        <dbReference type="EMBL" id="GKZ16995.1"/>
    </source>
</evidence>
<keyword evidence="5" id="KW-0804">Transcription</keyword>
<dbReference type="GO" id="GO:0008270">
    <property type="term" value="F:zinc ion binding"/>
    <property type="evidence" value="ECO:0007669"/>
    <property type="project" value="InterPro"/>
</dbReference>
<dbReference type="CDD" id="cd00067">
    <property type="entry name" value="GAL4"/>
    <property type="match status" value="1"/>
</dbReference>
<evidence type="ECO:0000256" key="4">
    <source>
        <dbReference type="ARBA" id="ARBA00023125"/>
    </source>
</evidence>
<sequence length="563" mass="64119">MSAPDARHLKACRPCSKAKVRCDPGPTDACQRCHRLGKECIRQASKPHTTKRHTVSSDVGRLEKKLDNVTSLLTASQRYIESIGGSNHSPLSATDNSMIAVPPVLDEDVEKMLADFDERITRFLPFVVRSPRIGPEDLRTIKPFLNLVIPAVVCQDGPAQVSHSIKAKAYWMEHMLANGEHSLDLLQGFLAYLGWTQAMVPAPRSTMINNYLHILEAQVINLDFHRENKLCTPGTVFSYLRVFKYDERMRNSRTLEELRAYLGSYYMVNMLSLCLGEKEPMEYTTYTDDCCRRIQEAAECETDPYLVQLVRIAHMGEKIYRAVQYHEKDTPTGIAPKAMAIRWLQKELQQLKDSFTCEFPQSIILNLHYHTLDMLLYRIALERPFEDTIFKNYPLTQIDVLCACLNATRSLFDTLFAIPPILYLQLPYTCWTQVGHGLAILSRLLVHNDPTGCWDRGWARQTISFEDTVDTFSMKVDEAVAQAEADNIYTPPIFTHIKARTVIWKEAHQARCDTMDKWRWNQEQVQMAASSGAGAEADVDGMIPDVSMEDLLAMGPIWNLFSL</sequence>
<dbReference type="CDD" id="cd12148">
    <property type="entry name" value="fungal_TF_MHR"/>
    <property type="match status" value="1"/>
</dbReference>
<dbReference type="AlphaFoldDB" id="A0A9W5YGC4"/>